<keyword evidence="9" id="KW-0234">DNA repair</keyword>
<keyword evidence="4" id="KW-0235">DNA replication</keyword>
<evidence type="ECO:0000256" key="6">
    <source>
        <dbReference type="ARBA" id="ARBA00022763"/>
    </source>
</evidence>
<comment type="caution">
    <text evidence="19">The sequence shown here is derived from an EMBL/GenBank/DDBJ whole genome shotgun (WGS) entry which is preliminary data.</text>
</comment>
<keyword evidence="8" id="KW-0460">Magnesium</keyword>
<evidence type="ECO:0000256" key="12">
    <source>
        <dbReference type="ARBA" id="ARBA00038905"/>
    </source>
</evidence>
<comment type="catalytic activity">
    <reaction evidence="11">
        <text>8-oxo-GTP + H2O = 8-oxo-GMP + diphosphate + H(+)</text>
        <dbReference type="Rhea" id="RHEA:67616"/>
        <dbReference type="ChEBI" id="CHEBI:15377"/>
        <dbReference type="ChEBI" id="CHEBI:15378"/>
        <dbReference type="ChEBI" id="CHEBI:33019"/>
        <dbReference type="ChEBI" id="CHEBI:143553"/>
        <dbReference type="ChEBI" id="CHEBI:145694"/>
    </reaction>
</comment>
<evidence type="ECO:0000256" key="16">
    <source>
        <dbReference type="ARBA" id="ARBA00042798"/>
    </source>
</evidence>
<dbReference type="PROSITE" id="PS00893">
    <property type="entry name" value="NUDIX_BOX"/>
    <property type="match status" value="1"/>
</dbReference>
<comment type="cofactor">
    <cofactor evidence="1">
        <name>Mg(2+)</name>
        <dbReference type="ChEBI" id="CHEBI:18420"/>
    </cofactor>
</comment>
<evidence type="ECO:0000256" key="10">
    <source>
        <dbReference type="ARBA" id="ARBA00035861"/>
    </source>
</evidence>
<dbReference type="EMBL" id="JBHRTA010000061">
    <property type="protein sequence ID" value="MFC3199921.1"/>
    <property type="molecule type" value="Genomic_DNA"/>
</dbReference>
<evidence type="ECO:0000256" key="7">
    <source>
        <dbReference type="ARBA" id="ARBA00022801"/>
    </source>
</evidence>
<evidence type="ECO:0000256" key="9">
    <source>
        <dbReference type="ARBA" id="ARBA00023204"/>
    </source>
</evidence>
<feature type="domain" description="Nudix hydrolase" evidence="18">
    <location>
        <begin position="1"/>
        <end position="110"/>
    </location>
</feature>
<keyword evidence="3" id="KW-0515">Mutator protein</keyword>
<evidence type="ECO:0000256" key="14">
    <source>
        <dbReference type="ARBA" id="ARBA00041592"/>
    </source>
</evidence>
<evidence type="ECO:0000256" key="5">
    <source>
        <dbReference type="ARBA" id="ARBA00022723"/>
    </source>
</evidence>
<evidence type="ECO:0000259" key="18">
    <source>
        <dbReference type="PROSITE" id="PS51462"/>
    </source>
</evidence>
<accession>A0ABV7JPI7</accession>
<evidence type="ECO:0000313" key="19">
    <source>
        <dbReference type="EMBL" id="MFC3199921.1"/>
    </source>
</evidence>
<keyword evidence="7 17" id="KW-0378">Hydrolase</keyword>
<evidence type="ECO:0000256" key="2">
    <source>
        <dbReference type="ARBA" id="ARBA00005582"/>
    </source>
</evidence>
<keyword evidence="20" id="KW-1185">Reference proteome</keyword>
<name>A0ABV7JPI7_9SPHI</name>
<dbReference type="PANTHER" id="PTHR47707">
    <property type="entry name" value="8-OXO-DGTP DIPHOSPHATASE"/>
    <property type="match status" value="1"/>
</dbReference>
<dbReference type="CDD" id="cd03425">
    <property type="entry name" value="NUDIX_MutT_NudA_like"/>
    <property type="match status" value="1"/>
</dbReference>
<evidence type="ECO:0000256" key="15">
    <source>
        <dbReference type="ARBA" id="ARBA00041979"/>
    </source>
</evidence>
<dbReference type="InterPro" id="IPR000086">
    <property type="entry name" value="NUDIX_hydrolase_dom"/>
</dbReference>
<dbReference type="SUPFAM" id="SSF55811">
    <property type="entry name" value="Nudix"/>
    <property type="match status" value="1"/>
</dbReference>
<evidence type="ECO:0000256" key="13">
    <source>
        <dbReference type="ARBA" id="ARBA00040794"/>
    </source>
</evidence>
<dbReference type="Pfam" id="PF00293">
    <property type="entry name" value="NUDIX"/>
    <property type="match status" value="1"/>
</dbReference>
<evidence type="ECO:0000256" key="8">
    <source>
        <dbReference type="ARBA" id="ARBA00022842"/>
    </source>
</evidence>
<protein>
    <recommendedName>
        <fullName evidence="13">8-oxo-dGTP diphosphatase</fullName>
        <ecNumber evidence="12">3.6.1.55</ecNumber>
    </recommendedName>
    <alternativeName>
        <fullName evidence="16">7,8-dihydro-8-oxoguanine-triphosphatase</fullName>
    </alternativeName>
    <alternativeName>
        <fullName evidence="15">Mutator protein MutT</fullName>
    </alternativeName>
    <alternativeName>
        <fullName evidence="14">dGTP pyrophosphohydrolase</fullName>
    </alternativeName>
</protein>
<proteinExistence type="inferred from homology"/>
<evidence type="ECO:0000256" key="11">
    <source>
        <dbReference type="ARBA" id="ARBA00036904"/>
    </source>
</evidence>
<reference evidence="20" key="1">
    <citation type="journal article" date="2019" name="Int. J. Syst. Evol. Microbiol.">
        <title>The Global Catalogue of Microorganisms (GCM) 10K type strain sequencing project: providing services to taxonomists for standard genome sequencing and annotation.</title>
        <authorList>
            <consortium name="The Broad Institute Genomics Platform"/>
            <consortium name="The Broad Institute Genome Sequencing Center for Infectious Disease"/>
            <person name="Wu L."/>
            <person name="Ma J."/>
        </authorList>
    </citation>
    <scope>NUCLEOTIDE SEQUENCE [LARGE SCALE GENOMIC DNA]</scope>
    <source>
        <strain evidence="20">KCTC 52416</strain>
    </source>
</reference>
<evidence type="ECO:0000256" key="17">
    <source>
        <dbReference type="RuleBase" id="RU003476"/>
    </source>
</evidence>
<dbReference type="Proteomes" id="UP001595526">
    <property type="component" value="Unassembled WGS sequence"/>
</dbReference>
<evidence type="ECO:0000256" key="1">
    <source>
        <dbReference type="ARBA" id="ARBA00001946"/>
    </source>
</evidence>
<keyword evidence="5" id="KW-0479">Metal-binding</keyword>
<dbReference type="InterPro" id="IPR020084">
    <property type="entry name" value="NUDIX_hydrolase_CS"/>
</dbReference>
<dbReference type="PROSITE" id="PS51462">
    <property type="entry name" value="NUDIX"/>
    <property type="match status" value="1"/>
</dbReference>
<dbReference type="PANTHER" id="PTHR47707:SF1">
    <property type="entry name" value="NUDIX HYDROLASE FAMILY PROTEIN"/>
    <property type="match status" value="1"/>
</dbReference>
<dbReference type="GO" id="GO:0016787">
    <property type="term" value="F:hydrolase activity"/>
    <property type="evidence" value="ECO:0007669"/>
    <property type="project" value="UniProtKB-KW"/>
</dbReference>
<evidence type="ECO:0000256" key="3">
    <source>
        <dbReference type="ARBA" id="ARBA00022457"/>
    </source>
</evidence>
<dbReference type="PRINTS" id="PR00502">
    <property type="entry name" value="NUDIXFAMILY"/>
</dbReference>
<comment type="similarity">
    <text evidence="2 17">Belongs to the Nudix hydrolase family.</text>
</comment>
<dbReference type="Gene3D" id="3.90.79.10">
    <property type="entry name" value="Nucleoside Triphosphate Pyrophosphohydrolase"/>
    <property type="match status" value="1"/>
</dbReference>
<dbReference type="EC" id="3.6.1.55" evidence="12"/>
<gene>
    <name evidence="19" type="ORF">ACFOET_20040</name>
</gene>
<dbReference type="InterPro" id="IPR015797">
    <property type="entry name" value="NUDIX_hydrolase-like_dom_sf"/>
</dbReference>
<dbReference type="InterPro" id="IPR020476">
    <property type="entry name" value="Nudix_hydrolase"/>
</dbReference>
<comment type="catalytic activity">
    <reaction evidence="10">
        <text>8-oxo-dGTP + H2O = 8-oxo-dGMP + diphosphate + H(+)</text>
        <dbReference type="Rhea" id="RHEA:31575"/>
        <dbReference type="ChEBI" id="CHEBI:15377"/>
        <dbReference type="ChEBI" id="CHEBI:15378"/>
        <dbReference type="ChEBI" id="CHEBI:33019"/>
        <dbReference type="ChEBI" id="CHEBI:63224"/>
        <dbReference type="ChEBI" id="CHEBI:77896"/>
        <dbReference type="EC" id="3.6.1.55"/>
    </reaction>
</comment>
<sequence>MICQRSQMMDLPLKWEFPGGKVETGEDEEATIVREIREELHLEIAVVERLRPVEHDYPAFRICLVPFIAELLGGELLLEEHADAKWVAADELDRYDWAPADVPIVEQLRNR</sequence>
<evidence type="ECO:0000313" key="20">
    <source>
        <dbReference type="Proteomes" id="UP001595526"/>
    </source>
</evidence>
<dbReference type="InterPro" id="IPR047127">
    <property type="entry name" value="MutT-like"/>
</dbReference>
<keyword evidence="6" id="KW-0227">DNA damage</keyword>
<organism evidence="19 20">
    <name type="scientific">Parapedobacter deserti</name>
    <dbReference type="NCBI Taxonomy" id="1912957"/>
    <lineage>
        <taxon>Bacteria</taxon>
        <taxon>Pseudomonadati</taxon>
        <taxon>Bacteroidota</taxon>
        <taxon>Sphingobacteriia</taxon>
        <taxon>Sphingobacteriales</taxon>
        <taxon>Sphingobacteriaceae</taxon>
        <taxon>Parapedobacter</taxon>
    </lineage>
</organism>
<evidence type="ECO:0000256" key="4">
    <source>
        <dbReference type="ARBA" id="ARBA00022705"/>
    </source>
</evidence>